<gene>
    <name evidence="3" type="ORF">A2151_04045</name>
</gene>
<name>A0A1F6TTH9_9PROT</name>
<evidence type="ECO:0000259" key="2">
    <source>
        <dbReference type="Pfam" id="PF13369"/>
    </source>
</evidence>
<dbReference type="STRING" id="1817760.A2151_04045"/>
<dbReference type="InterPro" id="IPR032698">
    <property type="entry name" value="SirB1_N"/>
</dbReference>
<dbReference type="InterPro" id="IPR011990">
    <property type="entry name" value="TPR-like_helical_dom_sf"/>
</dbReference>
<dbReference type="SUPFAM" id="SSF48452">
    <property type="entry name" value="TPR-like"/>
    <property type="match status" value="1"/>
</dbReference>
<dbReference type="AlphaFoldDB" id="A0A1F6TTH9"/>
<evidence type="ECO:0000313" key="4">
    <source>
        <dbReference type="Proteomes" id="UP000178885"/>
    </source>
</evidence>
<comment type="caution">
    <text evidence="3">The sequence shown here is derived from an EMBL/GenBank/DDBJ whole genome shotgun (WGS) entry which is preliminary data.</text>
</comment>
<dbReference type="Pfam" id="PF13371">
    <property type="entry name" value="TPR_9"/>
    <property type="match status" value="1"/>
</dbReference>
<dbReference type="PANTHER" id="PTHR31350">
    <property type="entry name" value="SI:DKEY-261L7.2"/>
    <property type="match status" value="1"/>
</dbReference>
<dbReference type="Proteomes" id="UP000178885">
    <property type="component" value="Unassembled WGS sequence"/>
</dbReference>
<sequence>MEAITLARLRKIAGRSEQELDLAEAALLIAAEEYPDLDVAGYLRRLDELAEGLRGKLPEKPDLEHAVAALNRFMFEEQGFSGDTENYYDPRNSFLNEVLDRRRGVPITLSIIYMEIGWRLGLPLEGVSFPGHFLVKLATAEGDVVLDPFHGGVPLSEEDLRERLDETYSDLRGLNAPLERLLAASGKKEILVRMLRNLKLIYLREQEPTKALTVLDRILVVRPDLPEELRDRAQVYERLECYRAAAEDYQRYLALAPTADDAQDIHGHLVELRRVVSRMN</sequence>
<protein>
    <recommendedName>
        <fullName evidence="2">Protein SirB1 N-terminal domain-containing protein</fullName>
    </recommendedName>
</protein>
<reference evidence="3 4" key="1">
    <citation type="journal article" date="2016" name="Nat. Commun.">
        <title>Thousands of microbial genomes shed light on interconnected biogeochemical processes in an aquifer system.</title>
        <authorList>
            <person name="Anantharaman K."/>
            <person name="Brown C.T."/>
            <person name="Hug L.A."/>
            <person name="Sharon I."/>
            <person name="Castelle C.J."/>
            <person name="Probst A.J."/>
            <person name="Thomas B.C."/>
            <person name="Singh A."/>
            <person name="Wilkins M.J."/>
            <person name="Karaoz U."/>
            <person name="Brodie E.L."/>
            <person name="Williams K.H."/>
            <person name="Hubbard S.S."/>
            <person name="Banfield J.F."/>
        </authorList>
    </citation>
    <scope>NUCLEOTIDE SEQUENCE [LARGE SCALE GENOMIC DNA]</scope>
</reference>
<evidence type="ECO:0000256" key="1">
    <source>
        <dbReference type="ARBA" id="ARBA00007100"/>
    </source>
</evidence>
<dbReference type="PANTHER" id="PTHR31350:SF21">
    <property type="entry name" value="F-BOX ONLY PROTEIN 21"/>
    <property type="match status" value="1"/>
</dbReference>
<evidence type="ECO:0000313" key="3">
    <source>
        <dbReference type="EMBL" id="OGI48372.1"/>
    </source>
</evidence>
<proteinExistence type="inferred from homology"/>
<accession>A0A1F6TTH9</accession>
<dbReference type="Pfam" id="PF13369">
    <property type="entry name" value="Transglut_core2"/>
    <property type="match status" value="1"/>
</dbReference>
<comment type="similarity">
    <text evidence="1">Belongs to the UPF0162 family.</text>
</comment>
<feature type="domain" description="Protein SirB1 N-terminal" evidence="2">
    <location>
        <begin position="42"/>
        <end position="196"/>
    </location>
</feature>
<dbReference type="Gene3D" id="1.25.40.10">
    <property type="entry name" value="Tetratricopeptide repeat domain"/>
    <property type="match status" value="1"/>
</dbReference>
<dbReference type="EMBL" id="MFSU01000029">
    <property type="protein sequence ID" value="OGI48372.1"/>
    <property type="molecule type" value="Genomic_DNA"/>
</dbReference>
<organism evidence="3 4">
    <name type="scientific">Candidatus Muproteobacteria bacterium RBG_16_65_34</name>
    <dbReference type="NCBI Taxonomy" id="1817760"/>
    <lineage>
        <taxon>Bacteria</taxon>
        <taxon>Pseudomonadati</taxon>
        <taxon>Pseudomonadota</taxon>
        <taxon>Candidatus Muproteobacteria</taxon>
    </lineage>
</organism>